<keyword evidence="3" id="KW-0067">ATP-binding</keyword>
<dbReference type="GO" id="GO:0005886">
    <property type="term" value="C:plasma membrane"/>
    <property type="evidence" value="ECO:0007669"/>
    <property type="project" value="TreeGrafter"/>
</dbReference>
<evidence type="ECO:0000313" key="9">
    <source>
        <dbReference type="Proteomes" id="UP000274756"/>
    </source>
</evidence>
<gene>
    <name evidence="7" type="ORF">DME_LOCUS4171</name>
</gene>
<comment type="subcellular location">
    <subcellularLocation>
        <location evidence="1">Membrane</location>
        <topology evidence="1">Single-pass membrane protein</topology>
    </subcellularLocation>
</comment>
<sequence length="230" mass="25919">MWLEETYRGAEGIENRRAYVVCNVEHPNVDNWLRTPRISRNGANRLHVEITFTMRDCSEFPGNARSCKETFRLYATQLTNNEKDLDDIWTSDYWDLIDAIASDTGRHSKHDTSITTVNKETRSYTITKDTVYFAFRDSGACISILDVKIYYEVCPEITKSFVHFSQTITGSEAHSIIAVPGKCVANASPTSSVQQPTFVCKATGSWDMLNGECLCDPGYIASTKYYACIG</sequence>
<keyword evidence="5" id="KW-0675">Receptor</keyword>
<evidence type="ECO:0000313" key="7">
    <source>
        <dbReference type="EMBL" id="VDN54198.1"/>
    </source>
</evidence>
<feature type="domain" description="Eph LBD" evidence="6">
    <location>
        <begin position="1"/>
        <end position="159"/>
    </location>
</feature>
<dbReference type="PANTHER" id="PTHR46877:SF14">
    <property type="entry name" value="RECEPTOR PROTEIN-TYROSINE KINASE"/>
    <property type="match status" value="1"/>
</dbReference>
<dbReference type="EMBL" id="UYYG01000355">
    <property type="protein sequence ID" value="VDN54198.1"/>
    <property type="molecule type" value="Genomic_DNA"/>
</dbReference>
<organism evidence="8 10">
    <name type="scientific">Dracunculus medinensis</name>
    <name type="common">Guinea worm</name>
    <dbReference type="NCBI Taxonomy" id="318479"/>
    <lineage>
        <taxon>Eukaryota</taxon>
        <taxon>Metazoa</taxon>
        <taxon>Ecdysozoa</taxon>
        <taxon>Nematoda</taxon>
        <taxon>Chromadorea</taxon>
        <taxon>Rhabditida</taxon>
        <taxon>Spirurina</taxon>
        <taxon>Dracunculoidea</taxon>
        <taxon>Dracunculidae</taxon>
        <taxon>Dracunculus</taxon>
    </lineage>
</organism>
<dbReference type="Pfam" id="PF01404">
    <property type="entry name" value="Ephrin_lbd"/>
    <property type="match status" value="1"/>
</dbReference>
<evidence type="ECO:0000256" key="5">
    <source>
        <dbReference type="ARBA" id="ARBA00023170"/>
    </source>
</evidence>
<evidence type="ECO:0000313" key="8">
    <source>
        <dbReference type="Proteomes" id="UP000038040"/>
    </source>
</evidence>
<evidence type="ECO:0000259" key="6">
    <source>
        <dbReference type="PROSITE" id="PS51550"/>
    </source>
</evidence>
<evidence type="ECO:0000313" key="10">
    <source>
        <dbReference type="WBParaSite" id="DME_0001076801-mRNA-1"/>
    </source>
</evidence>
<dbReference type="GO" id="GO:0005524">
    <property type="term" value="F:ATP binding"/>
    <property type="evidence" value="ECO:0007669"/>
    <property type="project" value="UniProtKB-KW"/>
</dbReference>
<dbReference type="PANTHER" id="PTHR46877">
    <property type="entry name" value="EPH RECEPTOR A5"/>
    <property type="match status" value="1"/>
</dbReference>
<dbReference type="OrthoDB" id="4062651at2759"/>
<dbReference type="AlphaFoldDB" id="A0A0N4URT6"/>
<dbReference type="GO" id="GO:0030425">
    <property type="term" value="C:dendrite"/>
    <property type="evidence" value="ECO:0007669"/>
    <property type="project" value="TreeGrafter"/>
</dbReference>
<dbReference type="PROSITE" id="PS51550">
    <property type="entry name" value="EPH_LBD"/>
    <property type="match status" value="1"/>
</dbReference>
<dbReference type="Gene3D" id="2.60.120.260">
    <property type="entry name" value="Galactose-binding domain-like"/>
    <property type="match status" value="1"/>
</dbReference>
<dbReference type="Pfam" id="PF25599">
    <property type="entry name" value="Ephrin_CRD"/>
    <property type="match status" value="1"/>
</dbReference>
<dbReference type="GO" id="GO:0005005">
    <property type="term" value="F:transmembrane-ephrin receptor activity"/>
    <property type="evidence" value="ECO:0007669"/>
    <property type="project" value="TreeGrafter"/>
</dbReference>
<accession>A0A0N4URT6</accession>
<dbReference type="InterPro" id="IPR001090">
    <property type="entry name" value="Ephrin_rcpt_lig-bd_dom"/>
</dbReference>
<dbReference type="InterPro" id="IPR050449">
    <property type="entry name" value="Ephrin_rcpt_TKs"/>
</dbReference>
<dbReference type="GO" id="GO:0007411">
    <property type="term" value="P:axon guidance"/>
    <property type="evidence" value="ECO:0007669"/>
    <property type="project" value="TreeGrafter"/>
</dbReference>
<name>A0A0N4URT6_DRAME</name>
<reference evidence="7 9" key="2">
    <citation type="submission" date="2018-11" db="EMBL/GenBank/DDBJ databases">
        <authorList>
            <consortium name="Pathogen Informatics"/>
        </authorList>
    </citation>
    <scope>NUCLEOTIDE SEQUENCE [LARGE SCALE GENOMIC DNA]</scope>
</reference>
<evidence type="ECO:0000256" key="1">
    <source>
        <dbReference type="ARBA" id="ARBA00004167"/>
    </source>
</evidence>
<dbReference type="SMART" id="SM00615">
    <property type="entry name" value="EPH_lbd"/>
    <property type="match status" value="1"/>
</dbReference>
<proteinExistence type="predicted"/>
<dbReference type="SUPFAM" id="SSF49785">
    <property type="entry name" value="Galactose-binding domain-like"/>
    <property type="match status" value="1"/>
</dbReference>
<evidence type="ECO:0000256" key="4">
    <source>
        <dbReference type="ARBA" id="ARBA00023136"/>
    </source>
</evidence>
<evidence type="ECO:0000256" key="3">
    <source>
        <dbReference type="ARBA" id="ARBA00022840"/>
    </source>
</evidence>
<keyword evidence="2" id="KW-0547">Nucleotide-binding</keyword>
<reference evidence="10" key="1">
    <citation type="submission" date="2017-02" db="UniProtKB">
        <authorList>
            <consortium name="WormBaseParasite"/>
        </authorList>
    </citation>
    <scope>IDENTIFICATION</scope>
</reference>
<dbReference type="Proteomes" id="UP000038040">
    <property type="component" value="Unplaced"/>
</dbReference>
<dbReference type="WBParaSite" id="DME_0001076801-mRNA-1">
    <property type="protein sequence ID" value="DME_0001076801-mRNA-1"/>
    <property type="gene ID" value="DME_0001076801"/>
</dbReference>
<dbReference type="Gene3D" id="2.60.40.1770">
    <property type="entry name" value="ephrin a2 ectodomain"/>
    <property type="match status" value="1"/>
</dbReference>
<dbReference type="InterPro" id="IPR008979">
    <property type="entry name" value="Galactose-bd-like_sf"/>
</dbReference>
<dbReference type="STRING" id="318479.A0A0N4URT6"/>
<keyword evidence="9" id="KW-1185">Reference proteome</keyword>
<keyword evidence="4" id="KW-0472">Membrane</keyword>
<evidence type="ECO:0000256" key="2">
    <source>
        <dbReference type="ARBA" id="ARBA00022741"/>
    </source>
</evidence>
<dbReference type="Proteomes" id="UP000274756">
    <property type="component" value="Unassembled WGS sequence"/>
</dbReference>
<protein>
    <submittedName>
        <fullName evidence="10">Eph LBD domain-containing protein</fullName>
    </submittedName>
</protein>